<dbReference type="SUPFAM" id="SSF53300">
    <property type="entry name" value="vWA-like"/>
    <property type="match status" value="1"/>
</dbReference>
<dbReference type="AlphaFoldDB" id="A0A8S3IDR4"/>
<proteinExistence type="predicted"/>
<accession>A0A8S3IDR4</accession>
<name>A0A8S3IDR4_9BILA</name>
<protein>
    <recommendedName>
        <fullName evidence="1">VWFA domain-containing protein</fullName>
    </recommendedName>
</protein>
<gene>
    <name evidence="2" type="ORF">GIL414_LOCUS74307</name>
</gene>
<reference evidence="2" key="1">
    <citation type="submission" date="2021-02" db="EMBL/GenBank/DDBJ databases">
        <authorList>
            <person name="Nowell W R."/>
        </authorList>
    </citation>
    <scope>NUCLEOTIDE SEQUENCE</scope>
</reference>
<sequence>MSGGGTSYISGLESADSVIANDRSNSSVVMIFMSDGEDGGSNPLPTMQNLRQKYFSNHKFVCHTIGFDDGAEPGSDAANLLSQLAQQGGGNAYSASTSVDLVNVFNRLAADCTVTGTLVAQFAEILSKENGNTRSFNNELLESTKREQYFEGRGTTNPKPWDL</sequence>
<dbReference type="EMBL" id="CAJOBJ010340538">
    <property type="protein sequence ID" value="CAF5194524.1"/>
    <property type="molecule type" value="Genomic_DNA"/>
</dbReference>
<comment type="caution">
    <text evidence="2">The sequence shown here is derived from an EMBL/GenBank/DDBJ whole genome shotgun (WGS) entry which is preliminary data.</text>
</comment>
<dbReference type="InterPro" id="IPR036465">
    <property type="entry name" value="vWFA_dom_sf"/>
</dbReference>
<dbReference type="InterPro" id="IPR002035">
    <property type="entry name" value="VWF_A"/>
</dbReference>
<dbReference type="Proteomes" id="UP000681720">
    <property type="component" value="Unassembled WGS sequence"/>
</dbReference>
<evidence type="ECO:0000313" key="3">
    <source>
        <dbReference type="Proteomes" id="UP000681720"/>
    </source>
</evidence>
<dbReference type="PROSITE" id="PS50234">
    <property type="entry name" value="VWFA"/>
    <property type="match status" value="1"/>
</dbReference>
<evidence type="ECO:0000259" key="1">
    <source>
        <dbReference type="PROSITE" id="PS50234"/>
    </source>
</evidence>
<evidence type="ECO:0000313" key="2">
    <source>
        <dbReference type="EMBL" id="CAF5194524.1"/>
    </source>
</evidence>
<dbReference type="Gene3D" id="3.40.50.410">
    <property type="entry name" value="von Willebrand factor, type A domain"/>
    <property type="match status" value="1"/>
</dbReference>
<feature type="non-terminal residue" evidence="2">
    <location>
        <position position="1"/>
    </location>
</feature>
<feature type="domain" description="VWFA" evidence="1">
    <location>
        <begin position="1"/>
        <end position="108"/>
    </location>
</feature>
<organism evidence="2 3">
    <name type="scientific">Rotaria magnacalcarata</name>
    <dbReference type="NCBI Taxonomy" id="392030"/>
    <lineage>
        <taxon>Eukaryota</taxon>
        <taxon>Metazoa</taxon>
        <taxon>Spiralia</taxon>
        <taxon>Gnathifera</taxon>
        <taxon>Rotifera</taxon>
        <taxon>Eurotatoria</taxon>
        <taxon>Bdelloidea</taxon>
        <taxon>Philodinida</taxon>
        <taxon>Philodinidae</taxon>
        <taxon>Rotaria</taxon>
    </lineage>
</organism>